<dbReference type="SUPFAM" id="SSF52540">
    <property type="entry name" value="P-loop containing nucleoside triphosphate hydrolases"/>
    <property type="match status" value="1"/>
</dbReference>
<gene>
    <name evidence="1" type="ORF">EBN88_10775</name>
</gene>
<protein>
    <submittedName>
        <fullName evidence="1">Tetratricopeptide repeat protein</fullName>
    </submittedName>
</protein>
<dbReference type="EMBL" id="RFFJ01000044">
    <property type="protein sequence ID" value="RMI41554.1"/>
    <property type="molecule type" value="Genomic_DNA"/>
</dbReference>
<sequence>MHFHGAAAFGNPAAGPVPRQLPSGIPHFVNRGAELERLDAMLAPAEGDQPFAVPVCLITGTAGGGKTSLALRWAHRVREHFPDGQLHINLRGYDPGEPVAASEALHRFLGALGVRPEGVPADQDAAAALYRSLLADRRMLILLDNAATVAQVRPLLPGTASCLTLITSRSRLPGLAIRDGARRITLGTLPEEEAVALLRAVTAEHRPEDTPEEPAEGQRAALRRLVDWYLGLAVAAARWLSPTEEWAAPEPAEAAVATALAESGFADYDAATDFVEREFPNLVATVPLTARLERPDLGWRLAAVLWDAQPPSTGTLLWPPAGRAGLELARVARARDGQAMLLTDLGMAHVGQNELAEAVARYREALALWRDLGDRAGIADVQSLLGLVHLRRRELREAAASFDEAHAVFRAVGPPHRAATVLANVATVRLRAGELLAAREAAERALREHRALGDRRGEGNASHVLSEALREQGETAAALDAARWAVGIALDLRDLRPEGYWLLTLGAAQLAAGEPAEALVSYQRSAAPHRRYGDRGREALAWQGAGEVYRRLGRTAEAVDFLRRAAAAQRELGDGWHAALALAALADALDGTDAAAAGERRAEALRLMGDANDARALALRERLRRAGG</sequence>
<dbReference type="InterPro" id="IPR027417">
    <property type="entry name" value="P-loop_NTPase"/>
</dbReference>
<dbReference type="SUPFAM" id="SSF48452">
    <property type="entry name" value="TPR-like"/>
    <property type="match status" value="2"/>
</dbReference>
<dbReference type="InterPro" id="IPR011990">
    <property type="entry name" value="TPR-like_helical_dom_sf"/>
</dbReference>
<dbReference type="PANTHER" id="PTHR47691:SF3">
    <property type="entry name" value="HTH-TYPE TRANSCRIPTIONAL REGULATOR RV0890C-RELATED"/>
    <property type="match status" value="1"/>
</dbReference>
<evidence type="ECO:0000313" key="1">
    <source>
        <dbReference type="EMBL" id="RMI41554.1"/>
    </source>
</evidence>
<evidence type="ECO:0000313" key="2">
    <source>
        <dbReference type="Proteomes" id="UP000278673"/>
    </source>
</evidence>
<dbReference type="Proteomes" id="UP000278673">
    <property type="component" value="Unassembled WGS sequence"/>
</dbReference>
<dbReference type="Gene3D" id="1.25.40.10">
    <property type="entry name" value="Tetratricopeptide repeat domain"/>
    <property type="match status" value="2"/>
</dbReference>
<reference evidence="1 2" key="1">
    <citation type="submission" date="2018-10" db="EMBL/GenBank/DDBJ databases">
        <title>Isolation, diversity and antifungal activity of actinobacteria from wheat.</title>
        <authorList>
            <person name="Han C."/>
        </authorList>
    </citation>
    <scope>NUCLEOTIDE SEQUENCE [LARGE SCALE GENOMIC DNA]</scope>
    <source>
        <strain evidence="1 2">NEAU-YY642</strain>
    </source>
</reference>
<dbReference type="Gene3D" id="3.40.50.300">
    <property type="entry name" value="P-loop containing nucleotide triphosphate hydrolases"/>
    <property type="match status" value="1"/>
</dbReference>
<accession>A0A3M2LVL9</accession>
<organism evidence="1 2">
    <name type="scientific">Streptomyces triticirhizae</name>
    <dbReference type="NCBI Taxonomy" id="2483353"/>
    <lineage>
        <taxon>Bacteria</taxon>
        <taxon>Bacillati</taxon>
        <taxon>Actinomycetota</taxon>
        <taxon>Actinomycetes</taxon>
        <taxon>Kitasatosporales</taxon>
        <taxon>Streptomycetaceae</taxon>
        <taxon>Streptomyces</taxon>
    </lineage>
</organism>
<comment type="caution">
    <text evidence="1">The sequence shown here is derived from an EMBL/GenBank/DDBJ whole genome shotgun (WGS) entry which is preliminary data.</text>
</comment>
<name>A0A3M2LVL9_9ACTN</name>
<dbReference type="AlphaFoldDB" id="A0A3M2LVL9"/>
<dbReference type="InterPro" id="IPR019734">
    <property type="entry name" value="TPR_rpt"/>
</dbReference>
<keyword evidence="2" id="KW-1185">Reference proteome</keyword>
<dbReference type="PANTHER" id="PTHR47691">
    <property type="entry name" value="REGULATOR-RELATED"/>
    <property type="match status" value="1"/>
</dbReference>
<proteinExistence type="predicted"/>
<dbReference type="Pfam" id="PF13424">
    <property type="entry name" value="TPR_12"/>
    <property type="match status" value="2"/>
</dbReference>
<dbReference type="SMART" id="SM00028">
    <property type="entry name" value="TPR"/>
    <property type="match status" value="5"/>
</dbReference>